<organism evidence="3 5">
    <name type="scientific">Geotoga petraea</name>
    <dbReference type="NCBI Taxonomy" id="28234"/>
    <lineage>
        <taxon>Bacteria</taxon>
        <taxon>Thermotogati</taxon>
        <taxon>Thermotogota</taxon>
        <taxon>Thermotogae</taxon>
        <taxon>Petrotogales</taxon>
        <taxon>Petrotogaceae</taxon>
        <taxon>Geotoga</taxon>
    </lineage>
</organism>
<dbReference type="RefSeq" id="WP_091402300.1">
    <property type="nucleotide sequence ID" value="NZ_FMYV01000001.1"/>
</dbReference>
<dbReference type="GO" id="GO:0005829">
    <property type="term" value="C:cytosol"/>
    <property type="evidence" value="ECO:0007669"/>
    <property type="project" value="TreeGrafter"/>
</dbReference>
<dbReference type="PANTHER" id="PTHR33515:SF1">
    <property type="entry name" value="RIBOSOME-BINDING FACTOR A, CHLOROPLASTIC-RELATED"/>
    <property type="match status" value="1"/>
</dbReference>
<dbReference type="HAMAP" id="MF_00003">
    <property type="entry name" value="RbfA"/>
    <property type="match status" value="1"/>
</dbReference>
<comment type="subcellular location">
    <subcellularLocation>
        <location evidence="2">Cytoplasm</location>
    </subcellularLocation>
</comment>
<dbReference type="Gene3D" id="3.30.300.20">
    <property type="match status" value="1"/>
</dbReference>
<proteinExistence type="inferred from homology"/>
<dbReference type="Pfam" id="PF02033">
    <property type="entry name" value="RBFA"/>
    <property type="match status" value="1"/>
</dbReference>
<comment type="subunit">
    <text evidence="2">Monomer. Binds 30S ribosomal subunits, but not 50S ribosomal subunits or 70S ribosomes.</text>
</comment>
<keyword evidence="2" id="KW-0963">Cytoplasm</keyword>
<dbReference type="PANTHER" id="PTHR33515">
    <property type="entry name" value="RIBOSOME-BINDING FACTOR A, CHLOROPLASTIC-RELATED"/>
    <property type="match status" value="1"/>
</dbReference>
<dbReference type="Proteomes" id="UP000297288">
    <property type="component" value="Unassembled WGS sequence"/>
</dbReference>
<dbReference type="NCBIfam" id="TIGR00082">
    <property type="entry name" value="rbfA"/>
    <property type="match status" value="1"/>
</dbReference>
<dbReference type="OrthoDB" id="46605at2"/>
<dbReference type="EMBL" id="SRME01000001">
    <property type="protein sequence ID" value="TGG89208.1"/>
    <property type="molecule type" value="Genomic_DNA"/>
</dbReference>
<sequence>MSEFRKKMIESEIMKLFNKSYYTLRDPELKGHMVNTNYVKLAKDKSYVDVYVSALDGDMEKIVKKLNKAQGFFRKIIAENIRMFKVPEVRFHIDQGLQASVKVHKLLDSIEYSDENKDEQDDKSDE</sequence>
<dbReference type="GO" id="GO:0043024">
    <property type="term" value="F:ribosomal small subunit binding"/>
    <property type="evidence" value="ECO:0007669"/>
    <property type="project" value="TreeGrafter"/>
</dbReference>
<keyword evidence="1 2" id="KW-0690">Ribosome biogenesis</keyword>
<keyword evidence="5" id="KW-1185">Reference proteome</keyword>
<dbReference type="Proteomes" id="UP000199322">
    <property type="component" value="Unassembled WGS sequence"/>
</dbReference>
<dbReference type="InterPro" id="IPR015946">
    <property type="entry name" value="KH_dom-like_a/b"/>
</dbReference>
<comment type="function">
    <text evidence="2">One of several proteins that assist in the late maturation steps of the functional core of the 30S ribosomal subunit. Associates with free 30S ribosomal subunits (but not with 30S subunits that are part of 70S ribosomes or polysomes). Required for efficient processing of 16S rRNA. May interact with the 5'-terminal helix region of 16S rRNA.</text>
</comment>
<gene>
    <name evidence="2 4" type="primary">rbfA</name>
    <name evidence="4" type="ORF">E4650_03205</name>
    <name evidence="3" type="ORF">SAMN04488588_0382</name>
</gene>
<evidence type="ECO:0000313" key="6">
    <source>
        <dbReference type="Proteomes" id="UP000297288"/>
    </source>
</evidence>
<comment type="similarity">
    <text evidence="2">Belongs to the RbfA family.</text>
</comment>
<dbReference type="EMBL" id="FMYV01000001">
    <property type="protein sequence ID" value="SDC05954.1"/>
    <property type="molecule type" value="Genomic_DNA"/>
</dbReference>
<evidence type="ECO:0000313" key="5">
    <source>
        <dbReference type="Proteomes" id="UP000199322"/>
    </source>
</evidence>
<reference evidence="4 6" key="2">
    <citation type="submission" date="2019-04" db="EMBL/GenBank/DDBJ databases">
        <title>Draft genome sequence data and analysis of a Fermenting Bacterium, Geotoga petraea strain HO-Geo1, isolated from heavy-oil petroleum reservoir in Russia.</title>
        <authorList>
            <person name="Grouzdev D.S."/>
            <person name="Semenova E.M."/>
            <person name="Sokolova D.S."/>
            <person name="Tourova T.P."/>
            <person name="Poltaraus A.B."/>
            <person name="Nazina T.N."/>
        </authorList>
    </citation>
    <scope>NUCLEOTIDE SEQUENCE [LARGE SCALE GENOMIC DNA]</scope>
    <source>
        <strain evidence="4 6">HO-Geo1</strain>
    </source>
</reference>
<evidence type="ECO:0000256" key="1">
    <source>
        <dbReference type="ARBA" id="ARBA00022517"/>
    </source>
</evidence>
<name>A0A1G6IHL6_9BACT</name>
<dbReference type="InterPro" id="IPR000238">
    <property type="entry name" value="RbfA"/>
</dbReference>
<dbReference type="AlphaFoldDB" id="A0A1G6IHL6"/>
<reference evidence="3 5" key="1">
    <citation type="submission" date="2016-10" db="EMBL/GenBank/DDBJ databases">
        <authorList>
            <person name="de Groot N.N."/>
        </authorList>
    </citation>
    <scope>NUCLEOTIDE SEQUENCE [LARGE SCALE GENOMIC DNA]</scope>
    <source>
        <strain evidence="3 5">WG14</strain>
    </source>
</reference>
<dbReference type="SUPFAM" id="SSF89919">
    <property type="entry name" value="Ribosome-binding factor A, RbfA"/>
    <property type="match status" value="1"/>
</dbReference>
<dbReference type="InterPro" id="IPR023799">
    <property type="entry name" value="RbfA_dom_sf"/>
</dbReference>
<evidence type="ECO:0000256" key="2">
    <source>
        <dbReference type="HAMAP-Rule" id="MF_00003"/>
    </source>
</evidence>
<evidence type="ECO:0000313" key="3">
    <source>
        <dbReference type="EMBL" id="SDC05954.1"/>
    </source>
</evidence>
<protein>
    <recommendedName>
        <fullName evidence="2">Ribosome-binding factor A</fullName>
    </recommendedName>
</protein>
<evidence type="ECO:0000313" key="4">
    <source>
        <dbReference type="EMBL" id="TGG89208.1"/>
    </source>
</evidence>
<dbReference type="STRING" id="28234.SAMN04488588_0382"/>
<accession>A0A1G6IHL6</accession>
<dbReference type="GO" id="GO:0030490">
    <property type="term" value="P:maturation of SSU-rRNA"/>
    <property type="evidence" value="ECO:0007669"/>
    <property type="project" value="UniProtKB-UniRule"/>
</dbReference>
<dbReference type="InterPro" id="IPR020053">
    <property type="entry name" value="Ribosome-bd_factorA_CS"/>
</dbReference>
<dbReference type="PROSITE" id="PS01319">
    <property type="entry name" value="RBFA"/>
    <property type="match status" value="1"/>
</dbReference>